<dbReference type="Proteomes" id="UP000029093">
    <property type="component" value="Unassembled WGS sequence"/>
</dbReference>
<protein>
    <submittedName>
        <fullName evidence="1">Uncharacterized protein</fullName>
    </submittedName>
</protein>
<reference evidence="1 2" key="1">
    <citation type="submission" date="2014-03" db="EMBL/GenBank/DDBJ databases">
        <title>Genomics of Bifidobacteria.</title>
        <authorList>
            <person name="Ventura M."/>
            <person name="Milani C."/>
            <person name="Lugli G.A."/>
        </authorList>
    </citation>
    <scope>NUCLEOTIDE SEQUENCE [LARGE SCALE GENOMIC DNA]</scope>
    <source>
        <strain evidence="1 2">LMG 10736</strain>
    </source>
</reference>
<name>A0A086ZFC6_9BIFI</name>
<gene>
    <name evidence="1" type="ORF">BBOU_1692</name>
</gene>
<accession>A0A086ZFC6</accession>
<organism evidence="1 2">
    <name type="scientific">Bifidobacterium boum</name>
    <dbReference type="NCBI Taxonomy" id="78343"/>
    <lineage>
        <taxon>Bacteria</taxon>
        <taxon>Bacillati</taxon>
        <taxon>Actinomycetota</taxon>
        <taxon>Actinomycetes</taxon>
        <taxon>Bifidobacteriales</taxon>
        <taxon>Bifidobacteriaceae</taxon>
        <taxon>Bifidobacterium</taxon>
    </lineage>
</organism>
<evidence type="ECO:0000313" key="2">
    <source>
        <dbReference type="Proteomes" id="UP000029093"/>
    </source>
</evidence>
<comment type="caution">
    <text evidence="1">The sequence shown here is derived from an EMBL/GenBank/DDBJ whole genome shotgun (WGS) entry which is preliminary data.</text>
</comment>
<dbReference type="AlphaFoldDB" id="A0A086ZFC6"/>
<sequence>MIGVRVSVVMSLSASLPRSFGAQRALACGRRRGRRVQRPLPRSGRIVIVCIMKTTHDSSMPGSWVVCTPVGAMWTEDVRQAGRRSACSQYGRLSCERQ</sequence>
<proteinExistence type="predicted"/>
<evidence type="ECO:0000313" key="1">
    <source>
        <dbReference type="EMBL" id="KFI45226.1"/>
    </source>
</evidence>
<dbReference type="EMBL" id="JGYQ01000018">
    <property type="protein sequence ID" value="KFI45226.1"/>
    <property type="molecule type" value="Genomic_DNA"/>
</dbReference>
<keyword evidence="2" id="KW-1185">Reference proteome</keyword>